<dbReference type="Proteomes" id="UP001194468">
    <property type="component" value="Unassembled WGS sequence"/>
</dbReference>
<reference evidence="1" key="2">
    <citation type="journal article" date="2020" name="Nat. Commun.">
        <title>Large-scale genome sequencing of mycorrhizal fungi provides insights into the early evolution of symbiotic traits.</title>
        <authorList>
            <person name="Miyauchi S."/>
            <person name="Kiss E."/>
            <person name="Kuo A."/>
            <person name="Drula E."/>
            <person name="Kohler A."/>
            <person name="Sanchez-Garcia M."/>
            <person name="Morin E."/>
            <person name="Andreopoulos B."/>
            <person name="Barry K.W."/>
            <person name="Bonito G."/>
            <person name="Buee M."/>
            <person name="Carver A."/>
            <person name="Chen C."/>
            <person name="Cichocki N."/>
            <person name="Clum A."/>
            <person name="Culley D."/>
            <person name="Crous P.W."/>
            <person name="Fauchery L."/>
            <person name="Girlanda M."/>
            <person name="Hayes R.D."/>
            <person name="Keri Z."/>
            <person name="LaButti K."/>
            <person name="Lipzen A."/>
            <person name="Lombard V."/>
            <person name="Magnuson J."/>
            <person name="Maillard F."/>
            <person name="Murat C."/>
            <person name="Nolan M."/>
            <person name="Ohm R.A."/>
            <person name="Pangilinan J."/>
            <person name="Pereira M.F."/>
            <person name="Perotto S."/>
            <person name="Peter M."/>
            <person name="Pfister S."/>
            <person name="Riley R."/>
            <person name="Sitrit Y."/>
            <person name="Stielow J.B."/>
            <person name="Szollosi G."/>
            <person name="Zifcakova L."/>
            <person name="Stursova M."/>
            <person name="Spatafora J.W."/>
            <person name="Tedersoo L."/>
            <person name="Vaario L.M."/>
            <person name="Yamada A."/>
            <person name="Yan M."/>
            <person name="Wang P."/>
            <person name="Xu J."/>
            <person name="Bruns T."/>
            <person name="Baldrian P."/>
            <person name="Vilgalys R."/>
            <person name="Dunand C."/>
            <person name="Henrissat B."/>
            <person name="Grigoriev I.V."/>
            <person name="Hibbett D."/>
            <person name="Nagy L.G."/>
            <person name="Martin F.M."/>
        </authorList>
    </citation>
    <scope>NUCLEOTIDE SEQUENCE</scope>
    <source>
        <strain evidence="1">BED1</strain>
    </source>
</reference>
<organism evidence="1 2">
    <name type="scientific">Boletus edulis BED1</name>
    <dbReference type="NCBI Taxonomy" id="1328754"/>
    <lineage>
        <taxon>Eukaryota</taxon>
        <taxon>Fungi</taxon>
        <taxon>Dikarya</taxon>
        <taxon>Basidiomycota</taxon>
        <taxon>Agaricomycotina</taxon>
        <taxon>Agaricomycetes</taxon>
        <taxon>Agaricomycetidae</taxon>
        <taxon>Boletales</taxon>
        <taxon>Boletineae</taxon>
        <taxon>Boletaceae</taxon>
        <taxon>Boletoideae</taxon>
        <taxon>Boletus</taxon>
    </lineage>
</organism>
<dbReference type="Gene3D" id="3.80.10.10">
    <property type="entry name" value="Ribonuclease Inhibitor"/>
    <property type="match status" value="1"/>
</dbReference>
<evidence type="ECO:0000313" key="1">
    <source>
        <dbReference type="EMBL" id="KAF8415819.1"/>
    </source>
</evidence>
<name>A0AAD4BAJ7_BOLED</name>
<keyword evidence="2" id="KW-1185">Reference proteome</keyword>
<dbReference type="AlphaFoldDB" id="A0AAD4BAJ7"/>
<dbReference type="InterPro" id="IPR032675">
    <property type="entry name" value="LRR_dom_sf"/>
</dbReference>
<dbReference type="EMBL" id="WHUW01000291">
    <property type="protein sequence ID" value="KAF8415819.1"/>
    <property type="molecule type" value="Genomic_DNA"/>
</dbReference>
<comment type="caution">
    <text evidence="1">The sequence shown here is derived from an EMBL/GenBank/DDBJ whole genome shotgun (WGS) entry which is preliminary data.</text>
</comment>
<evidence type="ECO:0000313" key="2">
    <source>
        <dbReference type="Proteomes" id="UP001194468"/>
    </source>
</evidence>
<reference evidence="1" key="1">
    <citation type="submission" date="2019-10" db="EMBL/GenBank/DDBJ databases">
        <authorList>
            <consortium name="DOE Joint Genome Institute"/>
            <person name="Kuo A."/>
            <person name="Miyauchi S."/>
            <person name="Kiss E."/>
            <person name="Drula E."/>
            <person name="Kohler A."/>
            <person name="Sanchez-Garcia M."/>
            <person name="Andreopoulos B."/>
            <person name="Barry K.W."/>
            <person name="Bonito G."/>
            <person name="Buee M."/>
            <person name="Carver A."/>
            <person name="Chen C."/>
            <person name="Cichocki N."/>
            <person name="Clum A."/>
            <person name="Culley D."/>
            <person name="Crous P.W."/>
            <person name="Fauchery L."/>
            <person name="Girlanda M."/>
            <person name="Hayes R."/>
            <person name="Keri Z."/>
            <person name="LaButti K."/>
            <person name="Lipzen A."/>
            <person name="Lombard V."/>
            <person name="Magnuson J."/>
            <person name="Maillard F."/>
            <person name="Morin E."/>
            <person name="Murat C."/>
            <person name="Nolan M."/>
            <person name="Ohm R."/>
            <person name="Pangilinan J."/>
            <person name="Pereira M."/>
            <person name="Perotto S."/>
            <person name="Peter M."/>
            <person name="Riley R."/>
            <person name="Sitrit Y."/>
            <person name="Stielow B."/>
            <person name="Szollosi G."/>
            <person name="Zifcakova L."/>
            <person name="Stursova M."/>
            <person name="Spatafora J.W."/>
            <person name="Tedersoo L."/>
            <person name="Vaario L.-M."/>
            <person name="Yamada A."/>
            <person name="Yan M."/>
            <person name="Wang P."/>
            <person name="Xu J."/>
            <person name="Bruns T."/>
            <person name="Baldrian P."/>
            <person name="Vilgalys R."/>
            <person name="Henrissat B."/>
            <person name="Grigoriev I.V."/>
            <person name="Hibbett D."/>
            <person name="Nagy L.G."/>
            <person name="Martin F.M."/>
        </authorList>
    </citation>
    <scope>NUCLEOTIDE SEQUENCE</scope>
    <source>
        <strain evidence="1">BED1</strain>
    </source>
</reference>
<sequence>MHHALEIQEILANIIGHYRPSYGSGEKSDLAALARTCRTFKEPALDVLWEVLHNLSPIAQCLPEASHRPLSLDEYSFTRPLTQDEWDNLRSYTCRIQSIYNFHRGLDWESVSTFLIPPFAGSLFPNLRSLHCTFTKKSMPLLHLPLPSLVSLDIKFENLHVFQNSLQSFPKFSPKIRRLCIHVYELEATFGKFEPNYIRRWENLRSLDCPQILLDMDELVHFSRMPALTWLSFTLSATFPPSGSDPHLVFSTLHDLRLKSESLEPISRLLSQTRLATITTLATYIDTCPSKHELSSFFAAVQTSDAGRTVENLWLIQSSPSSNVALSEDLLLRLQELLPCVAFSNLRCIKLNIAWKVGLTDSDLLALASTWPYIEHLAINADFGWNTPGGITPNGLLQLLQTCRSLSRISLAIDTQGYTEMPASGSLANPGLTLPPTFYINVLDSVIEADSVPAVAAFLAGIAPCWYFYFSAWDGFEMARPPNWDVYKDRWNDVYRLANEAISPRA</sequence>
<accession>A0AAD4BAJ7</accession>
<dbReference type="SUPFAM" id="SSF52047">
    <property type="entry name" value="RNI-like"/>
    <property type="match status" value="1"/>
</dbReference>
<protein>
    <submittedName>
        <fullName evidence="1">Uncharacterized protein</fullName>
    </submittedName>
</protein>
<proteinExistence type="predicted"/>
<gene>
    <name evidence="1" type="ORF">L210DRAFT_3767970</name>
</gene>